<gene>
    <name evidence="1" type="ORF">JZ788_11825</name>
</gene>
<accession>A0A949Q4Y0</accession>
<comment type="caution">
    <text evidence="1">The sequence shown here is derived from an EMBL/GenBank/DDBJ whole genome shotgun (WGS) entry which is preliminary data.</text>
</comment>
<dbReference type="Proteomes" id="UP000746420">
    <property type="component" value="Unassembled WGS sequence"/>
</dbReference>
<reference evidence="1 2" key="1">
    <citation type="submission" date="2021-03" db="EMBL/GenBank/DDBJ databases">
        <title>Tenobrionicola molitorae gen. nov., sp. nov. and Tenobrionicola larvae sp. nov., isolated from larvae of the mealworm Tenobrio molitor L., a proposal to transfer Erwinia teleogrylli Liu et al. 2016 to a new genus Entomohabitans as Entomohabitans teleogrylli comb. nov.</title>
        <authorList>
            <person name="Lee S.D."/>
            <person name="Yang H.L."/>
            <person name="Kim I.S."/>
        </authorList>
    </citation>
    <scope>NUCLEOTIDE SEQUENCE [LARGE SCALE GENOMIC DNA]</scope>
    <source>
        <strain evidence="1 2">YMB-R21</strain>
    </source>
</reference>
<evidence type="ECO:0000313" key="1">
    <source>
        <dbReference type="EMBL" id="MBV5096397.1"/>
    </source>
</evidence>
<sequence length="66" mass="7714">MGVSLLYNSFELILNEFIKPLYKKLLPGLLKGILTLNSVWKYSIRCRRSISIYNYNNGVVMAKRIF</sequence>
<evidence type="ECO:0000313" key="2">
    <source>
        <dbReference type="Proteomes" id="UP000746420"/>
    </source>
</evidence>
<proteinExistence type="predicted"/>
<feature type="non-terminal residue" evidence="1">
    <location>
        <position position="66"/>
    </location>
</feature>
<protein>
    <submittedName>
        <fullName evidence="1">Uncharacterized protein</fullName>
    </submittedName>
</protein>
<dbReference type="AlphaFoldDB" id="A0A949Q4Y0"/>
<keyword evidence="2" id="KW-1185">Reference proteome</keyword>
<organism evidence="1 2">
    <name type="scientific">Tenebrionicola larvae</name>
    <dbReference type="NCBI Taxonomy" id="2815733"/>
    <lineage>
        <taxon>Bacteria</taxon>
        <taxon>Pseudomonadati</taxon>
        <taxon>Pseudomonadota</taxon>
        <taxon>Gammaproteobacteria</taxon>
        <taxon>Enterobacterales</taxon>
        <taxon>Enterobacteriaceae</taxon>
        <taxon>Tenebrionibacter/Tenebrionicola group</taxon>
        <taxon>Tenebrionicola</taxon>
    </lineage>
</organism>
<dbReference type="EMBL" id="JAGFEW010000024">
    <property type="protein sequence ID" value="MBV5096397.1"/>
    <property type="molecule type" value="Genomic_DNA"/>
</dbReference>
<name>A0A949Q4Y0_9ENTR</name>
<dbReference type="RefSeq" id="WP_249938908.1">
    <property type="nucleotide sequence ID" value="NZ_JAGFEW010000024.1"/>
</dbReference>